<sequence>MVDECRKAGVFTEENVAFMEKVLAVSGLGERTALSKGILRLRQGVTKAKGYQECLEESDTILMDCVENVLRKTNITADQVDIVIVSCSCFAPTPSMAARVVNRFRMREDVLTYNLSGMGCSSSLICVDMVKHLLQAMPNKLALVLNHENITSCFYLGDERPYLLVNCLFRLGGAAALMSNRPVDRAMAKYDLKHTVRARALTDPSYIPRFATAFEHFLIHTGGRGVLDELEKKLQLDQKLMVPSRDVLHRFGNLSAASTWYILSHIEHYGTMKKGDRIFQLGFGGGFKANSAAWVARRNVTQSHTCWQDE</sequence>
<keyword evidence="7" id="KW-1185">Reference proteome</keyword>
<organism evidence="6 7">
    <name type="scientific">Symbiochloris irregularis</name>
    <dbReference type="NCBI Taxonomy" id="706552"/>
    <lineage>
        <taxon>Eukaryota</taxon>
        <taxon>Viridiplantae</taxon>
        <taxon>Chlorophyta</taxon>
        <taxon>core chlorophytes</taxon>
        <taxon>Trebouxiophyceae</taxon>
        <taxon>Trebouxiales</taxon>
        <taxon>Trebouxiaceae</taxon>
        <taxon>Symbiochloris</taxon>
    </lineage>
</organism>
<dbReference type="InterPro" id="IPR013601">
    <property type="entry name" value="FAE1_typ3_polyketide_synth"/>
</dbReference>
<feature type="domain" description="Beta-ketoacyl-[acyl-carrier-protein] synthase III C-terminal" evidence="5">
    <location>
        <begin position="215"/>
        <end position="294"/>
    </location>
</feature>
<evidence type="ECO:0000313" key="7">
    <source>
        <dbReference type="Proteomes" id="UP001465755"/>
    </source>
</evidence>
<gene>
    <name evidence="6" type="ORF">WJX73_004058</name>
</gene>
<dbReference type="Pfam" id="PF08541">
    <property type="entry name" value="ACP_syn_III_C"/>
    <property type="match status" value="1"/>
</dbReference>
<dbReference type="EC" id="2.3.1.199" evidence="2"/>
<comment type="caution">
    <text evidence="6">The sequence shown here is derived from an EMBL/GenBank/DDBJ whole genome shotgun (WGS) entry which is preliminary data.</text>
</comment>
<evidence type="ECO:0000313" key="6">
    <source>
        <dbReference type="EMBL" id="KAK9787114.1"/>
    </source>
</evidence>
<evidence type="ECO:0000259" key="4">
    <source>
        <dbReference type="Pfam" id="PF08392"/>
    </source>
</evidence>
<accession>A0AAW1NQ16</accession>
<evidence type="ECO:0000256" key="1">
    <source>
        <dbReference type="ARBA" id="ARBA00005531"/>
    </source>
</evidence>
<evidence type="ECO:0000256" key="2">
    <source>
        <dbReference type="ARBA" id="ARBA00012307"/>
    </source>
</evidence>
<proteinExistence type="inferred from homology"/>
<dbReference type="CDD" id="cd00831">
    <property type="entry name" value="CHS_like"/>
    <property type="match status" value="1"/>
</dbReference>
<dbReference type="InterPro" id="IPR012392">
    <property type="entry name" value="3-ktacl-CoA_syn"/>
</dbReference>
<dbReference type="AlphaFoldDB" id="A0AAW1NQ16"/>
<dbReference type="InterPro" id="IPR016039">
    <property type="entry name" value="Thiolase-like"/>
</dbReference>
<reference evidence="6 7" key="1">
    <citation type="journal article" date="2024" name="Nat. Commun.">
        <title>Phylogenomics reveals the evolutionary origins of lichenization in chlorophyte algae.</title>
        <authorList>
            <person name="Puginier C."/>
            <person name="Libourel C."/>
            <person name="Otte J."/>
            <person name="Skaloud P."/>
            <person name="Haon M."/>
            <person name="Grisel S."/>
            <person name="Petersen M."/>
            <person name="Berrin J.G."/>
            <person name="Delaux P.M."/>
            <person name="Dal Grande F."/>
            <person name="Keller J."/>
        </authorList>
    </citation>
    <scope>NUCLEOTIDE SEQUENCE [LARGE SCALE GENOMIC DNA]</scope>
    <source>
        <strain evidence="6 7">SAG 2036</strain>
    </source>
</reference>
<keyword evidence="3" id="KW-0808">Transferase</keyword>
<name>A0AAW1NQ16_9CHLO</name>
<feature type="domain" description="FAE" evidence="4">
    <location>
        <begin position="5"/>
        <end position="200"/>
    </location>
</feature>
<dbReference type="Gene3D" id="3.40.47.10">
    <property type="match status" value="2"/>
</dbReference>
<dbReference type="GO" id="GO:0006633">
    <property type="term" value="P:fatty acid biosynthetic process"/>
    <property type="evidence" value="ECO:0007669"/>
    <property type="project" value="InterPro"/>
</dbReference>
<dbReference type="PANTHER" id="PTHR31561">
    <property type="entry name" value="3-KETOACYL-COA SYNTHASE"/>
    <property type="match status" value="1"/>
</dbReference>
<comment type="similarity">
    <text evidence="1">Belongs to the thiolase-like superfamily. Chalcone/stilbene synthases family.</text>
</comment>
<dbReference type="GO" id="GO:0009922">
    <property type="term" value="F:fatty acid elongase activity"/>
    <property type="evidence" value="ECO:0007669"/>
    <property type="project" value="UniProtKB-EC"/>
</dbReference>
<dbReference type="EMBL" id="JALJOQ010000255">
    <property type="protein sequence ID" value="KAK9787114.1"/>
    <property type="molecule type" value="Genomic_DNA"/>
</dbReference>
<dbReference type="GO" id="GO:0016020">
    <property type="term" value="C:membrane"/>
    <property type="evidence" value="ECO:0007669"/>
    <property type="project" value="InterPro"/>
</dbReference>
<evidence type="ECO:0000256" key="3">
    <source>
        <dbReference type="ARBA" id="ARBA00022679"/>
    </source>
</evidence>
<protein>
    <recommendedName>
        <fullName evidence="2">very-long-chain 3-oxoacyl-CoA synthase</fullName>
        <ecNumber evidence="2">2.3.1.199</ecNumber>
    </recommendedName>
</protein>
<dbReference type="SUPFAM" id="SSF53901">
    <property type="entry name" value="Thiolase-like"/>
    <property type="match status" value="1"/>
</dbReference>
<dbReference type="Proteomes" id="UP001465755">
    <property type="component" value="Unassembled WGS sequence"/>
</dbReference>
<dbReference type="Pfam" id="PF08392">
    <property type="entry name" value="FAE1_CUT1_RppA"/>
    <property type="match status" value="1"/>
</dbReference>
<evidence type="ECO:0000259" key="5">
    <source>
        <dbReference type="Pfam" id="PF08541"/>
    </source>
</evidence>
<dbReference type="InterPro" id="IPR013747">
    <property type="entry name" value="ACP_syn_III_C"/>
</dbReference>